<feature type="region of interest" description="Disordered" evidence="1">
    <location>
        <begin position="174"/>
        <end position="242"/>
    </location>
</feature>
<proteinExistence type="predicted"/>
<dbReference type="AlphaFoldDB" id="A0AAV2GU89"/>
<feature type="region of interest" description="Disordered" evidence="1">
    <location>
        <begin position="262"/>
        <end position="308"/>
    </location>
</feature>
<evidence type="ECO:0000313" key="3">
    <source>
        <dbReference type="Proteomes" id="UP001497516"/>
    </source>
</evidence>
<feature type="compositionally biased region" description="Basic residues" evidence="1">
    <location>
        <begin position="274"/>
        <end position="284"/>
    </location>
</feature>
<protein>
    <submittedName>
        <fullName evidence="2">Uncharacterized protein</fullName>
    </submittedName>
</protein>
<feature type="compositionally biased region" description="Basic and acidic residues" evidence="1">
    <location>
        <begin position="123"/>
        <end position="141"/>
    </location>
</feature>
<accession>A0AAV2GU89</accession>
<evidence type="ECO:0000313" key="2">
    <source>
        <dbReference type="EMBL" id="CAL1413168.1"/>
    </source>
</evidence>
<feature type="compositionally biased region" description="Basic residues" evidence="1">
    <location>
        <begin position="204"/>
        <end position="226"/>
    </location>
</feature>
<gene>
    <name evidence="2" type="ORF">LTRI10_LOCUS52419</name>
</gene>
<feature type="region of interest" description="Disordered" evidence="1">
    <location>
        <begin position="86"/>
        <end position="141"/>
    </location>
</feature>
<evidence type="ECO:0000256" key="1">
    <source>
        <dbReference type="SAM" id="MobiDB-lite"/>
    </source>
</evidence>
<name>A0AAV2GU89_9ROSI</name>
<reference evidence="2 3" key="1">
    <citation type="submission" date="2024-04" db="EMBL/GenBank/DDBJ databases">
        <authorList>
            <person name="Fracassetti M."/>
        </authorList>
    </citation>
    <scope>NUCLEOTIDE SEQUENCE [LARGE SCALE GENOMIC DNA]</scope>
</reference>
<feature type="compositionally biased region" description="Basic and acidic residues" evidence="1">
    <location>
        <begin position="45"/>
        <end position="54"/>
    </location>
</feature>
<feature type="region of interest" description="Disordered" evidence="1">
    <location>
        <begin position="45"/>
        <end position="72"/>
    </location>
</feature>
<dbReference type="EMBL" id="OZ034822">
    <property type="protein sequence ID" value="CAL1413168.1"/>
    <property type="molecule type" value="Genomic_DNA"/>
</dbReference>
<keyword evidence="3" id="KW-1185">Reference proteome</keyword>
<dbReference type="Proteomes" id="UP001497516">
    <property type="component" value="Chromosome 9"/>
</dbReference>
<organism evidence="2 3">
    <name type="scientific">Linum trigynum</name>
    <dbReference type="NCBI Taxonomy" id="586398"/>
    <lineage>
        <taxon>Eukaryota</taxon>
        <taxon>Viridiplantae</taxon>
        <taxon>Streptophyta</taxon>
        <taxon>Embryophyta</taxon>
        <taxon>Tracheophyta</taxon>
        <taxon>Spermatophyta</taxon>
        <taxon>Magnoliopsida</taxon>
        <taxon>eudicotyledons</taxon>
        <taxon>Gunneridae</taxon>
        <taxon>Pentapetalae</taxon>
        <taxon>rosids</taxon>
        <taxon>fabids</taxon>
        <taxon>Malpighiales</taxon>
        <taxon>Linaceae</taxon>
        <taxon>Linum</taxon>
    </lineage>
</organism>
<feature type="compositionally biased region" description="Basic and acidic residues" evidence="1">
    <location>
        <begin position="174"/>
        <end position="199"/>
    </location>
</feature>
<sequence length="308" mass="35196">MYCSVLSNLSFSVFSPAAAFGAFNVQRVDKPISCKEIKIDRRGQKGVKKIKEDPGSIYGRSKSRAGLSPTDDIKGKWRRARSMPCLGKSGQLQLKPPDQLPSNEYGGGRRSLAALGRKRVKKERGEENLKGHKQEVQQKGDPDIKDIQRAHLKKIWERDMTIITTTLTYTLTTRHESQKIEKERVDTQRTRTEHLDRRLGIATTKKRKLPEKSSLYHKGKLRGKQKRPQEEGGDNQLPHLLPKAGKGFAEQEGQVDWHYKKIKQHAESTQFNHKTSKSKPKLQKSPRWIPKTTVPTHPLAHPLPQKWN</sequence>